<proteinExistence type="predicted"/>
<feature type="compositionally biased region" description="Acidic residues" evidence="1">
    <location>
        <begin position="64"/>
        <end position="91"/>
    </location>
</feature>
<evidence type="ECO:0000313" key="2">
    <source>
        <dbReference type="EMBL" id="GEU82266.1"/>
    </source>
</evidence>
<dbReference type="AlphaFoldDB" id="A0A6L2N7S9"/>
<organism evidence="2">
    <name type="scientific">Tanacetum cinerariifolium</name>
    <name type="common">Dalmatian daisy</name>
    <name type="synonym">Chrysanthemum cinerariifolium</name>
    <dbReference type="NCBI Taxonomy" id="118510"/>
    <lineage>
        <taxon>Eukaryota</taxon>
        <taxon>Viridiplantae</taxon>
        <taxon>Streptophyta</taxon>
        <taxon>Embryophyta</taxon>
        <taxon>Tracheophyta</taxon>
        <taxon>Spermatophyta</taxon>
        <taxon>Magnoliopsida</taxon>
        <taxon>eudicotyledons</taxon>
        <taxon>Gunneridae</taxon>
        <taxon>Pentapetalae</taxon>
        <taxon>asterids</taxon>
        <taxon>campanulids</taxon>
        <taxon>Asterales</taxon>
        <taxon>Asteraceae</taxon>
        <taxon>Asteroideae</taxon>
        <taxon>Anthemideae</taxon>
        <taxon>Anthemidinae</taxon>
        <taxon>Tanacetum</taxon>
    </lineage>
</organism>
<sequence length="177" mass="19140">MSSSSSSSHATITYTSISGDMPSWAIPLMDAYESEPEAPKAAPQSPDQAPLFLVPALNYIGDSEPIEDDFEEDPEEDPIDYPSKEEEEEEPLAPTDFTSPTLGSAPSSEETKPFEEGETVAASPSPVSPHIVVTLSQIDLRRAWKTVRPQPPLPPSIEAHIIEYADALCCVSKALNL</sequence>
<evidence type="ECO:0008006" key="3">
    <source>
        <dbReference type="Google" id="ProtNLM"/>
    </source>
</evidence>
<feature type="region of interest" description="Disordered" evidence="1">
    <location>
        <begin position="1"/>
        <end position="126"/>
    </location>
</feature>
<accession>A0A6L2N7S9</accession>
<feature type="compositionally biased region" description="Polar residues" evidence="1">
    <location>
        <begin position="96"/>
        <end position="108"/>
    </location>
</feature>
<feature type="compositionally biased region" description="Polar residues" evidence="1">
    <location>
        <begin position="9"/>
        <end position="18"/>
    </location>
</feature>
<evidence type="ECO:0000256" key="1">
    <source>
        <dbReference type="SAM" id="MobiDB-lite"/>
    </source>
</evidence>
<protein>
    <recommendedName>
        <fullName evidence="3">Reverse transcriptase domain-containing protein</fullName>
    </recommendedName>
</protein>
<gene>
    <name evidence="2" type="ORF">Tci_054244</name>
</gene>
<reference evidence="2" key="1">
    <citation type="journal article" date="2019" name="Sci. Rep.">
        <title>Draft genome of Tanacetum cinerariifolium, the natural source of mosquito coil.</title>
        <authorList>
            <person name="Yamashiro T."/>
            <person name="Shiraishi A."/>
            <person name="Satake H."/>
            <person name="Nakayama K."/>
        </authorList>
    </citation>
    <scope>NUCLEOTIDE SEQUENCE</scope>
</reference>
<name>A0A6L2N7S9_TANCI</name>
<comment type="caution">
    <text evidence="2">The sequence shown here is derived from an EMBL/GenBank/DDBJ whole genome shotgun (WGS) entry which is preliminary data.</text>
</comment>
<dbReference type="EMBL" id="BKCJ010008447">
    <property type="protein sequence ID" value="GEU82266.1"/>
    <property type="molecule type" value="Genomic_DNA"/>
</dbReference>